<dbReference type="AlphaFoldDB" id="A0AAD5DWM7"/>
<sequence>MSEADVEWKKLRQKHKRQLKQSAAPLLAAETHAASGAAAAASAAALVQVAPVPATAAAAADVDVAAVPVTAAATAAVVEVAAVPAAAATAAVVEVAAALPPSGAAAAGAAAVQAEPEQHARPFNLLDLPNDVLTEIVRRIPLDYRWWILSSVHTRLRTLVRQLGLGDSCLCFDVTAAQKEHTSQFLLDVGKSLASAPPSQQLSALIQRLPLDEQLSVVKQLATDAQLRLVIWEVKQDMRHRLWRLSARPTLRKLALVSTEWLPPCLRLLGQLQSLTWDGEGPFEDTENEWGNALDALHQLTYLRWHPRAPPGYTGRRWDRWRQASTAQAALASMPRLNTLVWLPPQTEGALPDGAWLGSLRHIALVGSLAGRSVEQLQQAVLLETLCLTDWPEDSVQPIVSLVRELPSLKRFAYSRVPAAHAAAVAAAVAALREHRPELRIEDSSAACLAEMEGRN</sequence>
<keyword evidence="3" id="KW-1185">Reference proteome</keyword>
<dbReference type="EMBL" id="JADXDR010000036">
    <property type="protein sequence ID" value="KAI7843789.1"/>
    <property type="molecule type" value="Genomic_DNA"/>
</dbReference>
<gene>
    <name evidence="2" type="ORF">COHA_002687</name>
</gene>
<reference evidence="2" key="1">
    <citation type="submission" date="2020-11" db="EMBL/GenBank/DDBJ databases">
        <title>Chlorella ohadii genome sequencing and assembly.</title>
        <authorList>
            <person name="Murik O."/>
            <person name="Treves H."/>
            <person name="Kedem I."/>
            <person name="Shotland Y."/>
            <person name="Kaplan A."/>
        </authorList>
    </citation>
    <scope>NUCLEOTIDE SEQUENCE</scope>
    <source>
        <strain evidence="2">1</strain>
    </source>
</reference>
<dbReference type="PROSITE" id="PS50181">
    <property type="entry name" value="FBOX"/>
    <property type="match status" value="1"/>
</dbReference>
<organism evidence="2 3">
    <name type="scientific">Chlorella ohadii</name>
    <dbReference type="NCBI Taxonomy" id="2649997"/>
    <lineage>
        <taxon>Eukaryota</taxon>
        <taxon>Viridiplantae</taxon>
        <taxon>Chlorophyta</taxon>
        <taxon>core chlorophytes</taxon>
        <taxon>Trebouxiophyceae</taxon>
        <taxon>Chlorellales</taxon>
        <taxon>Chlorellaceae</taxon>
        <taxon>Chlorella clade</taxon>
        <taxon>Chlorella</taxon>
    </lineage>
</organism>
<evidence type="ECO:0000259" key="1">
    <source>
        <dbReference type="PROSITE" id="PS50181"/>
    </source>
</evidence>
<comment type="caution">
    <text evidence="2">The sequence shown here is derived from an EMBL/GenBank/DDBJ whole genome shotgun (WGS) entry which is preliminary data.</text>
</comment>
<dbReference type="InterPro" id="IPR001810">
    <property type="entry name" value="F-box_dom"/>
</dbReference>
<dbReference type="Pfam" id="PF00646">
    <property type="entry name" value="F-box"/>
    <property type="match status" value="1"/>
</dbReference>
<accession>A0AAD5DWM7</accession>
<dbReference type="Proteomes" id="UP001205105">
    <property type="component" value="Unassembled WGS sequence"/>
</dbReference>
<feature type="domain" description="F-box" evidence="1">
    <location>
        <begin position="122"/>
        <end position="162"/>
    </location>
</feature>
<protein>
    <recommendedName>
        <fullName evidence="1">F-box domain-containing protein</fullName>
    </recommendedName>
</protein>
<name>A0AAD5DWM7_9CHLO</name>
<evidence type="ECO:0000313" key="2">
    <source>
        <dbReference type="EMBL" id="KAI7843789.1"/>
    </source>
</evidence>
<evidence type="ECO:0000313" key="3">
    <source>
        <dbReference type="Proteomes" id="UP001205105"/>
    </source>
</evidence>
<proteinExistence type="predicted"/>